<evidence type="ECO:0000313" key="1">
    <source>
        <dbReference type="EMBL" id="EAU90363.1"/>
    </source>
</evidence>
<dbReference type="Proteomes" id="UP000001861">
    <property type="component" value="Unassembled WGS sequence"/>
</dbReference>
<dbReference type="Gene3D" id="3.80.10.10">
    <property type="entry name" value="Ribonuclease Inhibitor"/>
    <property type="match status" value="1"/>
</dbReference>
<dbReference type="InterPro" id="IPR032675">
    <property type="entry name" value="LRR_dom_sf"/>
</dbReference>
<accession>A8N9D3</accession>
<dbReference type="EMBL" id="AACS02000007">
    <property type="protein sequence ID" value="EAU90363.1"/>
    <property type="molecule type" value="Genomic_DNA"/>
</dbReference>
<dbReference type="KEGG" id="cci:CC1G_00747"/>
<sequence length="460" mass="51828">MGLLGIVGRRLIKQISLQSSPVPVPDPIPTLPWELQSLILEHYSSEPETTSVKEQLLPLWVCSAWRDYLLTRSPEYWTFVHVAFHEDVVHLSKQIVDLLSHTDPSRIRLSKIVIDLAEFALHQHHRPSQHFPMARHLIPLATHSVEVLSTYTRHDHISHLCQTSEPLTVPFATFLDAMGLNSMARCFSFEKQNQGATGSWPPIFTHGNPSSQPTPFRWTNLRALSIQDDLSVTFCHAILADCGPQLEKLRLMGVKRFYDDDPYAVAEPEWCLQAANLPVIQMPKLTDLALEFHCKEGEALPFILDCPSVTNLELATTYPALMKRLAKFPFIGSNLQRLSCRSPDESTWPEAVAEILHETPNLEALEWGVDCLLGRPVRVWGAPVNPNGESLKSVNLSRLRSLKIHSSETIYPSALLYLLKGNGCPNLERLIVPVFPSKLHDNISGRRLDVTCEPPLRRNG</sequence>
<dbReference type="SUPFAM" id="SSF52047">
    <property type="entry name" value="RNI-like"/>
    <property type="match status" value="1"/>
</dbReference>
<gene>
    <name evidence="1" type="ORF">CC1G_00747</name>
</gene>
<proteinExistence type="predicted"/>
<reference evidence="1 2" key="1">
    <citation type="journal article" date="2010" name="Proc. Natl. Acad. Sci. U.S.A.">
        <title>Insights into evolution of multicellular fungi from the assembled chromosomes of the mushroom Coprinopsis cinerea (Coprinus cinereus).</title>
        <authorList>
            <person name="Stajich J.E."/>
            <person name="Wilke S.K."/>
            <person name="Ahren D."/>
            <person name="Au C.H."/>
            <person name="Birren B.W."/>
            <person name="Borodovsky M."/>
            <person name="Burns C."/>
            <person name="Canback B."/>
            <person name="Casselton L.A."/>
            <person name="Cheng C.K."/>
            <person name="Deng J."/>
            <person name="Dietrich F.S."/>
            <person name="Fargo D.C."/>
            <person name="Farman M.L."/>
            <person name="Gathman A.C."/>
            <person name="Goldberg J."/>
            <person name="Guigo R."/>
            <person name="Hoegger P.J."/>
            <person name="Hooker J.B."/>
            <person name="Huggins A."/>
            <person name="James T.Y."/>
            <person name="Kamada T."/>
            <person name="Kilaru S."/>
            <person name="Kodira C."/>
            <person name="Kues U."/>
            <person name="Kupfer D."/>
            <person name="Kwan H.S."/>
            <person name="Lomsadze A."/>
            <person name="Li W."/>
            <person name="Lilly W.W."/>
            <person name="Ma L.J."/>
            <person name="Mackey A.J."/>
            <person name="Manning G."/>
            <person name="Martin F."/>
            <person name="Muraguchi H."/>
            <person name="Natvig D.O."/>
            <person name="Palmerini H."/>
            <person name="Ramesh M.A."/>
            <person name="Rehmeyer C.J."/>
            <person name="Roe B.A."/>
            <person name="Shenoy N."/>
            <person name="Stanke M."/>
            <person name="Ter-Hovhannisyan V."/>
            <person name="Tunlid A."/>
            <person name="Velagapudi R."/>
            <person name="Vision T.J."/>
            <person name="Zeng Q."/>
            <person name="Zolan M.E."/>
            <person name="Pukkila P.J."/>
        </authorList>
    </citation>
    <scope>NUCLEOTIDE SEQUENCE [LARGE SCALE GENOMIC DNA]</scope>
    <source>
        <strain evidence="2">Okayama-7 / 130 / ATCC MYA-4618 / FGSC 9003</strain>
    </source>
</reference>
<organism evidence="1 2">
    <name type="scientific">Coprinopsis cinerea (strain Okayama-7 / 130 / ATCC MYA-4618 / FGSC 9003)</name>
    <name type="common">Inky cap fungus</name>
    <name type="synonym">Hormographiella aspergillata</name>
    <dbReference type="NCBI Taxonomy" id="240176"/>
    <lineage>
        <taxon>Eukaryota</taxon>
        <taxon>Fungi</taxon>
        <taxon>Dikarya</taxon>
        <taxon>Basidiomycota</taxon>
        <taxon>Agaricomycotina</taxon>
        <taxon>Agaricomycetes</taxon>
        <taxon>Agaricomycetidae</taxon>
        <taxon>Agaricales</taxon>
        <taxon>Agaricineae</taxon>
        <taxon>Psathyrellaceae</taxon>
        <taxon>Coprinopsis</taxon>
    </lineage>
</organism>
<name>A8N9D3_COPC7</name>
<dbReference type="AlphaFoldDB" id="A8N9D3"/>
<evidence type="ECO:0008006" key="3">
    <source>
        <dbReference type="Google" id="ProtNLM"/>
    </source>
</evidence>
<dbReference type="GeneID" id="6007662"/>
<protein>
    <recommendedName>
        <fullName evidence="3">F-box domain-containing protein</fullName>
    </recommendedName>
</protein>
<dbReference type="OrthoDB" id="10681600at2759"/>
<comment type="caution">
    <text evidence="1">The sequence shown here is derived from an EMBL/GenBank/DDBJ whole genome shotgun (WGS) entry which is preliminary data.</text>
</comment>
<keyword evidence="2" id="KW-1185">Reference proteome</keyword>
<dbReference type="RefSeq" id="XP_001831200.1">
    <property type="nucleotide sequence ID" value="XM_001831148.1"/>
</dbReference>
<evidence type="ECO:0000313" key="2">
    <source>
        <dbReference type="Proteomes" id="UP000001861"/>
    </source>
</evidence>
<dbReference type="VEuPathDB" id="FungiDB:CC1G_00747"/>
<dbReference type="InParanoid" id="A8N9D3"/>